<dbReference type="STRING" id="1031564.CINS_0750"/>
<dbReference type="AlphaFoldDB" id="A0A0A8H0L3"/>
<dbReference type="Proteomes" id="UP000031163">
    <property type="component" value="Chromosome"/>
</dbReference>
<reference evidence="1 2" key="1">
    <citation type="journal article" date="2014" name="Genome Biol. Evol.">
        <title>Comparative Genomics of the Campylobacter lari Group.</title>
        <authorList>
            <person name="Miller W.G."/>
            <person name="Yee E."/>
            <person name="Chapman M.H."/>
            <person name="Smith T.P."/>
            <person name="Bono J.L."/>
            <person name="Huynh S."/>
            <person name="Parker C.T."/>
            <person name="Vandamme P."/>
            <person name="Luong K."/>
            <person name="Korlach J."/>
        </authorList>
    </citation>
    <scope>NUCLEOTIDE SEQUENCE [LARGE SCALE GENOMIC DNA]</scope>
    <source>
        <strain evidence="1 2">NCTC 12927</strain>
    </source>
</reference>
<dbReference type="KEGG" id="cis:CINS_0750"/>
<protein>
    <submittedName>
        <fullName evidence="1">Uncharacterized protein</fullName>
    </submittedName>
</protein>
<dbReference type="RefSeq" id="WP_039649968.1">
    <property type="nucleotide sequence ID" value="NZ_CP007770.1"/>
</dbReference>
<name>A0A0A8H0L3_9BACT</name>
<proteinExistence type="predicted"/>
<evidence type="ECO:0000313" key="1">
    <source>
        <dbReference type="EMBL" id="AJC87718.1"/>
    </source>
</evidence>
<dbReference type="GeneID" id="74431551"/>
<accession>A0A0A8H0L3</accession>
<dbReference type="HOGENOM" id="CLU_164106_0_0_7"/>
<sequence length="110" mass="13226">MKNDEKVLRIKYIRALEKFANSATSALKRDDFDLSLFQERMKKNTQIFKKIQVVFLDSTYTKALENFVNDCLDNTLDRRKLLNKVNTLHKLKKQQSYKKEKYKNNFKDEI</sequence>
<evidence type="ECO:0000313" key="2">
    <source>
        <dbReference type="Proteomes" id="UP000031163"/>
    </source>
</evidence>
<dbReference type="EMBL" id="CP007770">
    <property type="protein sequence ID" value="AJC87718.1"/>
    <property type="molecule type" value="Genomic_DNA"/>
</dbReference>
<gene>
    <name evidence="1" type="ORF">CINS_0750</name>
</gene>
<organism evidence="1 2">
    <name type="scientific">Campylobacter insulaenigrae NCTC 12927</name>
    <dbReference type="NCBI Taxonomy" id="1031564"/>
    <lineage>
        <taxon>Bacteria</taxon>
        <taxon>Pseudomonadati</taxon>
        <taxon>Campylobacterota</taxon>
        <taxon>Epsilonproteobacteria</taxon>
        <taxon>Campylobacterales</taxon>
        <taxon>Campylobacteraceae</taxon>
        <taxon>Campylobacter</taxon>
    </lineage>
</organism>